<dbReference type="GO" id="GO:0051787">
    <property type="term" value="F:misfolded protein binding"/>
    <property type="evidence" value="ECO:0007669"/>
    <property type="project" value="TreeGrafter"/>
</dbReference>
<dbReference type="SMART" id="SM00271">
    <property type="entry name" value="DnaJ"/>
    <property type="match status" value="1"/>
</dbReference>
<dbReference type="PROSITE" id="PS50005">
    <property type="entry name" value="TPR"/>
    <property type="match status" value="2"/>
</dbReference>
<dbReference type="GO" id="GO:0005783">
    <property type="term" value="C:endoplasmic reticulum"/>
    <property type="evidence" value="ECO:0007669"/>
    <property type="project" value="UniProtKB-SubCell"/>
</dbReference>
<dbReference type="AlphaFoldDB" id="A0A0D2NAD6"/>
<sequence>MRLLAFTSFLLLLATNNEVFVSADSGLYPPGLLPLINKGNILLSSGQFSEAAKLYSEAIDQSPTDYLLYYKRATAYYSLQRHNSALEDFDKVLSLTSNTFDNAHLMKARIYTREGHFALAKTSLTAYVKAKGNDKEAEELEGDIKEGESATNKAEKERGAELWNACVESSSQALRYASHSVQIRTWRAECSLAAGDVESSVGDLTRLSHLLQPSTQLLVRIFRLAYFLLPPSPAPLNTLKQCLHYDPDSKTCLSERRMLKAFDKSFAQLDELLGKDDWKGIVKLLLSTSGGKTGDLWRRYEQALLENVSQEADLLPLVPPTLLQASMPAPSPTASKKKQLNLHLPLATKISPQRQKLVRALCKSYTHLADIAKSSTEYKAQMERWCDELLTLDGCNEDVDGLVGRGEALLGKEDWEEAVRVLERAFESSGRSDRDIHGRLQRAQKLLKQSKQKDYYKIIGVSRDADAKTIKKAFRRAAKVAHPDKGGSEAKMALLNEAYEVLSNPELRQRFDNGEDPMDPMAQQGGHPFANGQHPFAHFFQQQGGGRSGGFPGGFAGSPGGGGFQFHFSQGH</sequence>
<feature type="chain" id="PRO_5002259488" description="J domain-containing protein" evidence="5">
    <location>
        <begin position="24"/>
        <end position="572"/>
    </location>
</feature>
<dbReference type="InterPro" id="IPR001623">
    <property type="entry name" value="DnaJ_domain"/>
</dbReference>
<evidence type="ECO:0000256" key="4">
    <source>
        <dbReference type="PROSITE-ProRule" id="PRU00339"/>
    </source>
</evidence>
<evidence type="ECO:0000256" key="3">
    <source>
        <dbReference type="ARBA" id="ARBA00022824"/>
    </source>
</evidence>
<dbReference type="OrthoDB" id="1726119at2759"/>
<comment type="subcellular location">
    <subcellularLocation>
        <location evidence="1">Endoplasmic reticulum</location>
    </subcellularLocation>
</comment>
<evidence type="ECO:0000313" key="7">
    <source>
        <dbReference type="EMBL" id="KJA16089.1"/>
    </source>
</evidence>
<dbReference type="GO" id="GO:0051087">
    <property type="term" value="F:protein-folding chaperone binding"/>
    <property type="evidence" value="ECO:0007669"/>
    <property type="project" value="TreeGrafter"/>
</dbReference>
<dbReference type="PRINTS" id="PR00625">
    <property type="entry name" value="JDOMAIN"/>
</dbReference>
<dbReference type="EMBL" id="KN817628">
    <property type="protein sequence ID" value="KJA16089.1"/>
    <property type="molecule type" value="Genomic_DNA"/>
</dbReference>
<dbReference type="CDD" id="cd06257">
    <property type="entry name" value="DnaJ"/>
    <property type="match status" value="1"/>
</dbReference>
<feature type="domain" description="J" evidence="6">
    <location>
        <begin position="454"/>
        <end position="515"/>
    </location>
</feature>
<keyword evidence="4" id="KW-0802">TPR repeat</keyword>
<evidence type="ECO:0000256" key="2">
    <source>
        <dbReference type="ARBA" id="ARBA00022729"/>
    </source>
</evidence>
<evidence type="ECO:0000313" key="8">
    <source>
        <dbReference type="Proteomes" id="UP000054270"/>
    </source>
</evidence>
<dbReference type="SUPFAM" id="SSF48452">
    <property type="entry name" value="TPR-like"/>
    <property type="match status" value="2"/>
</dbReference>
<keyword evidence="3" id="KW-0256">Endoplasmic reticulum</keyword>
<dbReference type="InterPro" id="IPR051727">
    <property type="entry name" value="DnaJ_C3_Co-chaperones"/>
</dbReference>
<dbReference type="Pfam" id="PF00226">
    <property type="entry name" value="DnaJ"/>
    <property type="match status" value="1"/>
</dbReference>
<feature type="repeat" description="TPR" evidence="4">
    <location>
        <begin position="32"/>
        <end position="65"/>
    </location>
</feature>
<dbReference type="Proteomes" id="UP000054270">
    <property type="component" value="Unassembled WGS sequence"/>
</dbReference>
<dbReference type="Gene3D" id="1.10.287.110">
    <property type="entry name" value="DnaJ domain"/>
    <property type="match status" value="1"/>
</dbReference>
<dbReference type="Gene3D" id="1.25.40.10">
    <property type="entry name" value="Tetratricopeptide repeat domain"/>
    <property type="match status" value="2"/>
</dbReference>
<accession>A0A0D2NAD6</accession>
<organism evidence="7 8">
    <name type="scientific">Hypholoma sublateritium (strain FD-334 SS-4)</name>
    <dbReference type="NCBI Taxonomy" id="945553"/>
    <lineage>
        <taxon>Eukaryota</taxon>
        <taxon>Fungi</taxon>
        <taxon>Dikarya</taxon>
        <taxon>Basidiomycota</taxon>
        <taxon>Agaricomycotina</taxon>
        <taxon>Agaricomycetes</taxon>
        <taxon>Agaricomycetidae</taxon>
        <taxon>Agaricales</taxon>
        <taxon>Agaricineae</taxon>
        <taxon>Strophariaceae</taxon>
        <taxon>Hypholoma</taxon>
    </lineage>
</organism>
<gene>
    <name evidence="7" type="ORF">HYPSUDRAFT_171853</name>
</gene>
<dbReference type="OMA" id="PFAHFQH"/>
<reference evidence="8" key="1">
    <citation type="submission" date="2014-04" db="EMBL/GenBank/DDBJ databases">
        <title>Evolutionary Origins and Diversification of the Mycorrhizal Mutualists.</title>
        <authorList>
            <consortium name="DOE Joint Genome Institute"/>
            <consortium name="Mycorrhizal Genomics Consortium"/>
            <person name="Kohler A."/>
            <person name="Kuo A."/>
            <person name="Nagy L.G."/>
            <person name="Floudas D."/>
            <person name="Copeland A."/>
            <person name="Barry K.W."/>
            <person name="Cichocki N."/>
            <person name="Veneault-Fourrey C."/>
            <person name="LaButti K."/>
            <person name="Lindquist E.A."/>
            <person name="Lipzen A."/>
            <person name="Lundell T."/>
            <person name="Morin E."/>
            <person name="Murat C."/>
            <person name="Riley R."/>
            <person name="Ohm R."/>
            <person name="Sun H."/>
            <person name="Tunlid A."/>
            <person name="Henrissat B."/>
            <person name="Grigoriev I.V."/>
            <person name="Hibbett D.S."/>
            <person name="Martin F."/>
        </authorList>
    </citation>
    <scope>NUCLEOTIDE SEQUENCE [LARGE SCALE GENOMIC DNA]</scope>
    <source>
        <strain evidence="8">FD-334 SS-4</strain>
    </source>
</reference>
<protein>
    <recommendedName>
        <fullName evidence="6">J domain-containing protein</fullName>
    </recommendedName>
</protein>
<feature type="repeat" description="TPR" evidence="4">
    <location>
        <begin position="66"/>
        <end position="99"/>
    </location>
</feature>
<dbReference type="SMART" id="SM00028">
    <property type="entry name" value="TPR"/>
    <property type="match status" value="3"/>
</dbReference>
<dbReference type="PROSITE" id="PS50076">
    <property type="entry name" value="DNAJ_2"/>
    <property type="match status" value="1"/>
</dbReference>
<dbReference type="SUPFAM" id="SSF46565">
    <property type="entry name" value="Chaperone J-domain"/>
    <property type="match status" value="1"/>
</dbReference>
<keyword evidence="8" id="KW-1185">Reference proteome</keyword>
<evidence type="ECO:0000256" key="1">
    <source>
        <dbReference type="ARBA" id="ARBA00004240"/>
    </source>
</evidence>
<feature type="signal peptide" evidence="5">
    <location>
        <begin position="1"/>
        <end position="23"/>
    </location>
</feature>
<name>A0A0D2NAD6_HYPSF</name>
<dbReference type="InterPro" id="IPR011990">
    <property type="entry name" value="TPR-like_helical_dom_sf"/>
</dbReference>
<dbReference type="GO" id="GO:0034975">
    <property type="term" value="P:protein folding in endoplasmic reticulum"/>
    <property type="evidence" value="ECO:0007669"/>
    <property type="project" value="TreeGrafter"/>
</dbReference>
<dbReference type="InterPro" id="IPR019734">
    <property type="entry name" value="TPR_rpt"/>
</dbReference>
<dbReference type="Pfam" id="PF13414">
    <property type="entry name" value="TPR_11"/>
    <property type="match status" value="1"/>
</dbReference>
<dbReference type="STRING" id="945553.A0A0D2NAD6"/>
<evidence type="ECO:0000256" key="5">
    <source>
        <dbReference type="SAM" id="SignalP"/>
    </source>
</evidence>
<keyword evidence="2 5" id="KW-0732">Signal</keyword>
<dbReference type="PANTHER" id="PTHR44140">
    <property type="entry name" value="LD25575P"/>
    <property type="match status" value="1"/>
</dbReference>
<dbReference type="InterPro" id="IPR036869">
    <property type="entry name" value="J_dom_sf"/>
</dbReference>
<proteinExistence type="predicted"/>
<dbReference type="PANTHER" id="PTHR44140:SF2">
    <property type="entry name" value="LD25575P"/>
    <property type="match status" value="1"/>
</dbReference>
<evidence type="ECO:0000259" key="6">
    <source>
        <dbReference type="PROSITE" id="PS50076"/>
    </source>
</evidence>